<evidence type="ECO:0000256" key="5">
    <source>
        <dbReference type="ARBA" id="ARBA00022801"/>
    </source>
</evidence>
<dbReference type="Proteomes" id="UP001196413">
    <property type="component" value="Unassembled WGS sequence"/>
</dbReference>
<dbReference type="EMBL" id="JAHQIW010003251">
    <property type="protein sequence ID" value="KAJ1357869.1"/>
    <property type="molecule type" value="Genomic_DNA"/>
</dbReference>
<dbReference type="PROSITE" id="PS00708">
    <property type="entry name" value="PRO_ENDOPEP_SER"/>
    <property type="match status" value="1"/>
</dbReference>
<name>A0AAD5N4X6_PARTN</name>
<dbReference type="FunFam" id="2.130.10.120:FF:000001">
    <property type="entry name" value="Prolyl endopeptidase"/>
    <property type="match status" value="1"/>
</dbReference>
<feature type="domain" description="Peptidase S9A N-terminal" evidence="9">
    <location>
        <begin position="33"/>
        <end position="434"/>
    </location>
</feature>
<dbReference type="SUPFAM" id="SSF53474">
    <property type="entry name" value="alpha/beta-Hydrolases"/>
    <property type="match status" value="1"/>
</dbReference>
<dbReference type="Pfam" id="PF02897">
    <property type="entry name" value="Peptidase_S9_N"/>
    <property type="match status" value="1"/>
</dbReference>
<keyword evidence="4 7" id="KW-0645">Protease</keyword>
<dbReference type="InterPro" id="IPR051167">
    <property type="entry name" value="Prolyl_oligopep/macrocyclase"/>
</dbReference>
<dbReference type="PANTHER" id="PTHR42881:SF2">
    <property type="entry name" value="PROLYL ENDOPEPTIDASE"/>
    <property type="match status" value="1"/>
</dbReference>
<sequence length="732" mass="83480">MLASLRLTAYTRSSVLRRMNASASIYISPATYPVARCDETVVDNFHGTKVADPYRWMEDPDALETRKFVDELNAISEPFLAQAPSRDKIRQRLTELWDYEKYSCPSKRGNFYYYSYNSGLQNQSVIYQQKTLTDKGEIFLDPNTPEGTTSIRISAWTKDGSILAYGLSEKGSDWVTVKFRGAVDKKDLDDVIEGVKHSSLSWMKDNSGLFYCKYPDHKSPNEGTSVEKHKYHSLYFHRMGTSCLEDVLVYDRRDNANYMIEGIVTEDGRLLIIDVSRGCDPYNMLYYYDLSNLSGSIGKIIPTPLFEKLDGKYKYIDHDDSSILVHTNHNAPMFKLIRISLNDGSIKEIVPENPRHMLDWAAPVAGDRLILCYIEDVKNTLYVHDLKSGALLYPIPLKLGSISGFFGKKTLHEMFFSFESFTIPAIIYRVDFASLDRKNAPEIEELRRVNVKGITEDQFTVQQVFFESRDKTMVPMFIVSLKDTLKDSTNPTMLNGYGGFNYSDMPYFSISRLFFVRYFGGVIACANLRGGSEYGENWHLAGTRENKQNVFDDFISAAEYLIDHKYTCSKKLAIHGGSNGGLLVAACSQQRPELYGAVLNRVGVMDMLRFHKFTIGGAWIPEYGNPDVAEDFKFIYKYSPLHNIRFPDQGQWPSTLMMTADHDDRVVPCHTLKYAATLYEKAKDHTTQKNPLLVRVEVNAGHGAGKPTTKQIAELVDMYSFIQRVMDIQWRN</sequence>
<keyword evidence="6 7" id="KW-0720">Serine protease</keyword>
<comment type="catalytic activity">
    <reaction evidence="1">
        <text>Hydrolysis of Pro-|-Xaa &gt;&gt; Ala-|-Xaa in oligopeptides.</text>
        <dbReference type="EC" id="3.4.21.26"/>
    </reaction>
</comment>
<dbReference type="Pfam" id="PF00326">
    <property type="entry name" value="Peptidase_S9"/>
    <property type="match status" value="1"/>
</dbReference>
<evidence type="ECO:0000256" key="3">
    <source>
        <dbReference type="ARBA" id="ARBA00016310"/>
    </source>
</evidence>
<dbReference type="Gene3D" id="2.130.10.120">
    <property type="entry name" value="Prolyl oligopeptidase, N-terminal domain"/>
    <property type="match status" value="1"/>
</dbReference>
<dbReference type="Gene3D" id="3.40.50.1820">
    <property type="entry name" value="alpha/beta hydrolase"/>
    <property type="match status" value="1"/>
</dbReference>
<comment type="similarity">
    <text evidence="2 7">Belongs to the peptidase S9A family.</text>
</comment>
<dbReference type="GO" id="GO:0006508">
    <property type="term" value="P:proteolysis"/>
    <property type="evidence" value="ECO:0007669"/>
    <property type="project" value="UniProtKB-KW"/>
</dbReference>
<accession>A0AAD5N4X6</accession>
<keyword evidence="11" id="KW-1185">Reference proteome</keyword>
<evidence type="ECO:0000313" key="11">
    <source>
        <dbReference type="Proteomes" id="UP001196413"/>
    </source>
</evidence>
<keyword evidence="5 7" id="KW-0378">Hydrolase</keyword>
<proteinExistence type="inferred from homology"/>
<dbReference type="InterPro" id="IPR002470">
    <property type="entry name" value="Peptidase_S9A"/>
</dbReference>
<evidence type="ECO:0000313" key="10">
    <source>
        <dbReference type="EMBL" id="KAJ1357869.1"/>
    </source>
</evidence>
<evidence type="ECO:0000259" key="9">
    <source>
        <dbReference type="Pfam" id="PF02897"/>
    </source>
</evidence>
<evidence type="ECO:0000259" key="8">
    <source>
        <dbReference type="Pfam" id="PF00326"/>
    </source>
</evidence>
<dbReference type="InterPro" id="IPR001375">
    <property type="entry name" value="Peptidase_S9_cat"/>
</dbReference>
<dbReference type="InterPro" id="IPR023302">
    <property type="entry name" value="Pept_S9A_N"/>
</dbReference>
<organism evidence="10 11">
    <name type="scientific">Parelaphostrongylus tenuis</name>
    <name type="common">Meningeal worm</name>
    <dbReference type="NCBI Taxonomy" id="148309"/>
    <lineage>
        <taxon>Eukaryota</taxon>
        <taxon>Metazoa</taxon>
        <taxon>Ecdysozoa</taxon>
        <taxon>Nematoda</taxon>
        <taxon>Chromadorea</taxon>
        <taxon>Rhabditida</taxon>
        <taxon>Rhabditina</taxon>
        <taxon>Rhabditomorpha</taxon>
        <taxon>Strongyloidea</taxon>
        <taxon>Metastrongylidae</taxon>
        <taxon>Parelaphostrongylus</taxon>
    </lineage>
</organism>
<evidence type="ECO:0000256" key="7">
    <source>
        <dbReference type="RuleBase" id="RU368024"/>
    </source>
</evidence>
<dbReference type="GO" id="GO:0005829">
    <property type="term" value="C:cytosol"/>
    <property type="evidence" value="ECO:0007669"/>
    <property type="project" value="TreeGrafter"/>
</dbReference>
<dbReference type="AlphaFoldDB" id="A0AAD5N4X6"/>
<evidence type="ECO:0000256" key="1">
    <source>
        <dbReference type="ARBA" id="ARBA00001070"/>
    </source>
</evidence>
<dbReference type="EC" id="3.4.21.-" evidence="7"/>
<dbReference type="PANTHER" id="PTHR42881">
    <property type="entry name" value="PROLYL ENDOPEPTIDASE"/>
    <property type="match status" value="1"/>
</dbReference>
<protein>
    <recommendedName>
        <fullName evidence="3 7">Prolyl endopeptidase</fullName>
        <ecNumber evidence="7">3.4.21.-</ecNumber>
    </recommendedName>
</protein>
<evidence type="ECO:0000256" key="4">
    <source>
        <dbReference type="ARBA" id="ARBA00022670"/>
    </source>
</evidence>
<evidence type="ECO:0000256" key="6">
    <source>
        <dbReference type="ARBA" id="ARBA00022825"/>
    </source>
</evidence>
<reference evidence="10" key="1">
    <citation type="submission" date="2021-06" db="EMBL/GenBank/DDBJ databases">
        <title>Parelaphostrongylus tenuis whole genome reference sequence.</title>
        <authorList>
            <person name="Garwood T.J."/>
            <person name="Larsen P.A."/>
            <person name="Fountain-Jones N.M."/>
            <person name="Garbe J.R."/>
            <person name="Macchietto M.G."/>
            <person name="Kania S.A."/>
            <person name="Gerhold R.W."/>
            <person name="Richards J.E."/>
            <person name="Wolf T.M."/>
        </authorList>
    </citation>
    <scope>NUCLEOTIDE SEQUENCE</scope>
    <source>
        <strain evidence="10">MNPRO001-30</strain>
        <tissue evidence="10">Meninges</tissue>
    </source>
</reference>
<dbReference type="PRINTS" id="PR00862">
    <property type="entry name" value="PROLIGOPTASE"/>
</dbReference>
<comment type="caution">
    <text evidence="10">The sequence shown here is derived from an EMBL/GenBank/DDBJ whole genome shotgun (WGS) entry which is preliminary data.</text>
</comment>
<dbReference type="GO" id="GO:0004252">
    <property type="term" value="F:serine-type endopeptidase activity"/>
    <property type="evidence" value="ECO:0007669"/>
    <property type="project" value="UniProtKB-UniRule"/>
</dbReference>
<dbReference type="GO" id="GO:0070012">
    <property type="term" value="F:oligopeptidase activity"/>
    <property type="evidence" value="ECO:0007669"/>
    <property type="project" value="TreeGrafter"/>
</dbReference>
<gene>
    <name evidence="10" type="ORF">KIN20_016129</name>
</gene>
<dbReference type="FunFam" id="3.40.50.1820:FF:000005">
    <property type="entry name" value="Prolyl endopeptidase"/>
    <property type="match status" value="1"/>
</dbReference>
<dbReference type="InterPro" id="IPR002471">
    <property type="entry name" value="Pept_S9_AS"/>
</dbReference>
<evidence type="ECO:0000256" key="2">
    <source>
        <dbReference type="ARBA" id="ARBA00005228"/>
    </source>
</evidence>
<dbReference type="SUPFAM" id="SSF50993">
    <property type="entry name" value="Peptidase/esterase 'gauge' domain"/>
    <property type="match status" value="1"/>
</dbReference>
<feature type="domain" description="Peptidase S9 prolyl oligopeptidase catalytic" evidence="8">
    <location>
        <begin position="507"/>
        <end position="727"/>
    </location>
</feature>
<dbReference type="InterPro" id="IPR029058">
    <property type="entry name" value="AB_hydrolase_fold"/>
</dbReference>